<reference evidence="1" key="1">
    <citation type="submission" date="2016-10" db="EMBL/GenBank/DDBJ databases">
        <authorList>
            <person name="Benchimol M."/>
            <person name="Almeida L.G."/>
            <person name="Vasconcelos A.T."/>
            <person name="Perreira-Neves A."/>
            <person name="Rosa I.A."/>
            <person name="Tasca T."/>
            <person name="Bogo M.R."/>
            <person name="de Souza W."/>
        </authorList>
    </citation>
    <scope>NUCLEOTIDE SEQUENCE [LARGE SCALE GENOMIC DNA]</scope>
    <source>
        <strain evidence="1">K</strain>
    </source>
</reference>
<evidence type="ECO:0000313" key="2">
    <source>
        <dbReference type="Proteomes" id="UP000179807"/>
    </source>
</evidence>
<dbReference type="Proteomes" id="UP000179807">
    <property type="component" value="Unassembled WGS sequence"/>
</dbReference>
<proteinExistence type="predicted"/>
<comment type="caution">
    <text evidence="1">The sequence shown here is derived from an EMBL/GenBank/DDBJ whole genome shotgun (WGS) entry which is preliminary data.</text>
</comment>
<sequence length="133" mass="14810">MKATEKLSTIDSEDFEQISISILAKIRERLEDIGNPSYKLSKASEPVPEEKEIKSSSLQCVACLMPISAGDIAICMPCCGYLCHVTCMAKITNSHRTFMNHACPHCTADLTIEQEEIFSKMYSTLKAMNKNID</sequence>
<protein>
    <submittedName>
        <fullName evidence="1">Uncharacterized protein</fullName>
    </submittedName>
</protein>
<name>A0A1J4KYD3_9EUKA</name>
<keyword evidence="2" id="KW-1185">Reference proteome</keyword>
<dbReference type="EMBL" id="MLAK01000123">
    <property type="protein sequence ID" value="OHT16267.1"/>
    <property type="molecule type" value="Genomic_DNA"/>
</dbReference>
<dbReference type="GeneID" id="94831843"/>
<dbReference type="InterPro" id="IPR013083">
    <property type="entry name" value="Znf_RING/FYVE/PHD"/>
</dbReference>
<dbReference type="RefSeq" id="XP_068369403.1">
    <property type="nucleotide sequence ID" value="XM_068497139.1"/>
</dbReference>
<gene>
    <name evidence="1" type="ORF">TRFO_13272</name>
</gene>
<accession>A0A1J4KYD3</accession>
<dbReference type="SUPFAM" id="SSF57850">
    <property type="entry name" value="RING/U-box"/>
    <property type="match status" value="1"/>
</dbReference>
<dbReference type="Gene3D" id="3.30.40.10">
    <property type="entry name" value="Zinc/RING finger domain, C3HC4 (zinc finger)"/>
    <property type="match status" value="1"/>
</dbReference>
<dbReference type="VEuPathDB" id="TrichDB:TRFO_13272"/>
<evidence type="ECO:0000313" key="1">
    <source>
        <dbReference type="EMBL" id="OHT16267.1"/>
    </source>
</evidence>
<organism evidence="1 2">
    <name type="scientific">Tritrichomonas foetus</name>
    <dbReference type="NCBI Taxonomy" id="1144522"/>
    <lineage>
        <taxon>Eukaryota</taxon>
        <taxon>Metamonada</taxon>
        <taxon>Parabasalia</taxon>
        <taxon>Tritrichomonadida</taxon>
        <taxon>Tritrichomonadidae</taxon>
        <taxon>Tritrichomonas</taxon>
    </lineage>
</organism>
<dbReference type="AlphaFoldDB" id="A0A1J4KYD3"/>